<dbReference type="InterPro" id="IPR018253">
    <property type="entry name" value="DnaJ_domain_CS"/>
</dbReference>
<dbReference type="PANTHER" id="PTHR43096:SF52">
    <property type="entry name" value="DNAJ HOMOLOG 1, MITOCHONDRIAL-RELATED"/>
    <property type="match status" value="1"/>
</dbReference>
<dbReference type="CDD" id="cd06257">
    <property type="entry name" value="DnaJ"/>
    <property type="match status" value="1"/>
</dbReference>
<dbReference type="GO" id="GO:0003677">
    <property type="term" value="F:DNA binding"/>
    <property type="evidence" value="ECO:0007669"/>
    <property type="project" value="UniProtKB-KW"/>
</dbReference>
<keyword evidence="3" id="KW-0143">Chaperone</keyword>
<dbReference type="InterPro" id="IPR008971">
    <property type="entry name" value="HSP40/DnaJ_pept-bd"/>
</dbReference>
<evidence type="ECO:0000256" key="1">
    <source>
        <dbReference type="ARBA" id="ARBA00022490"/>
    </source>
</evidence>
<proteinExistence type="predicted"/>
<feature type="domain" description="J" evidence="4">
    <location>
        <begin position="7"/>
        <end position="72"/>
    </location>
</feature>
<organism evidence="5 6">
    <name type="scientific">Desulfolutivibrio sulfodismutans</name>
    <dbReference type="NCBI Taxonomy" id="63561"/>
    <lineage>
        <taxon>Bacteria</taxon>
        <taxon>Pseudomonadati</taxon>
        <taxon>Thermodesulfobacteriota</taxon>
        <taxon>Desulfovibrionia</taxon>
        <taxon>Desulfovibrionales</taxon>
        <taxon>Desulfovibrionaceae</taxon>
        <taxon>Desulfolutivibrio</taxon>
    </lineage>
</organism>
<dbReference type="SMART" id="SM00271">
    <property type="entry name" value="DnaJ"/>
    <property type="match status" value="1"/>
</dbReference>
<evidence type="ECO:0000256" key="3">
    <source>
        <dbReference type="ARBA" id="ARBA00023186"/>
    </source>
</evidence>
<evidence type="ECO:0000256" key="2">
    <source>
        <dbReference type="ARBA" id="ARBA00023125"/>
    </source>
</evidence>
<dbReference type="Pfam" id="PF01556">
    <property type="entry name" value="DnaJ_C"/>
    <property type="match status" value="1"/>
</dbReference>
<dbReference type="SUPFAM" id="SSF49493">
    <property type="entry name" value="HSP40/DnaJ peptide-binding domain"/>
    <property type="match status" value="2"/>
</dbReference>
<keyword evidence="6" id="KW-1185">Reference proteome</keyword>
<gene>
    <name evidence="5" type="ORF">G3N56_09980</name>
</gene>
<dbReference type="GO" id="GO:0051082">
    <property type="term" value="F:unfolded protein binding"/>
    <property type="evidence" value="ECO:0007669"/>
    <property type="project" value="InterPro"/>
</dbReference>
<dbReference type="Proteomes" id="UP000469724">
    <property type="component" value="Unassembled WGS sequence"/>
</dbReference>
<dbReference type="PRINTS" id="PR00625">
    <property type="entry name" value="JDOMAIN"/>
</dbReference>
<comment type="caution">
    <text evidence="5">The sequence shown here is derived from an EMBL/GenBank/DDBJ whole genome shotgun (WGS) entry which is preliminary data.</text>
</comment>
<protein>
    <submittedName>
        <fullName evidence="5">DnaJ domain-containing protein</fullName>
    </submittedName>
</protein>
<accession>A0A7K3NLK9</accession>
<keyword evidence="2" id="KW-0238">DNA-binding</keyword>
<dbReference type="PROSITE" id="PS50076">
    <property type="entry name" value="DNAJ_2"/>
    <property type="match status" value="1"/>
</dbReference>
<evidence type="ECO:0000313" key="6">
    <source>
        <dbReference type="Proteomes" id="UP000469724"/>
    </source>
</evidence>
<evidence type="ECO:0000313" key="5">
    <source>
        <dbReference type="EMBL" id="NDY57071.1"/>
    </source>
</evidence>
<dbReference type="RefSeq" id="WP_163302116.1">
    <property type="nucleotide sequence ID" value="NZ_JAAGRQ010000035.1"/>
</dbReference>
<dbReference type="Gene3D" id="1.10.287.110">
    <property type="entry name" value="DnaJ domain"/>
    <property type="match status" value="1"/>
</dbReference>
<dbReference type="SUPFAM" id="SSF46565">
    <property type="entry name" value="Chaperone J-domain"/>
    <property type="match status" value="1"/>
</dbReference>
<dbReference type="CDD" id="cd10747">
    <property type="entry name" value="DnaJ_C"/>
    <property type="match status" value="1"/>
</dbReference>
<dbReference type="PROSITE" id="PS00636">
    <property type="entry name" value="DNAJ_1"/>
    <property type="match status" value="1"/>
</dbReference>
<dbReference type="InterPro" id="IPR002939">
    <property type="entry name" value="DnaJ_C"/>
</dbReference>
<dbReference type="Pfam" id="PF00226">
    <property type="entry name" value="DnaJ"/>
    <property type="match status" value="1"/>
</dbReference>
<sequence length="337" mass="36032">MSVEYKDYYKLLGVTKAASQEELSKAFKKLARKHHPDLNPNNPDAEKNFKEINEAYEVLKDPEKRKLYDSLGPNWKDGQNFQPPPGYGNAHFHFGGAGGPGGQQFDAGSFSDFFETLFGGAAGGGARFHDASGFSGGGGGFSGFSRGAARGPARGQDVTATLDLTLEEAYQGGSKAISLQEQTIRPDGSPAMQTKTLSVNIPCGVREGAKIRLSGQGSPGTGGGRAGDLYLKVRILPHALFKLEEHNVVLDLPLTPWEAALGATVRVPTLDGHVDLNIPPGMGSGKKLRIPGKGLCGKTRADQLVRIMIQVPAAPTDQERKLWEKLAKASTFSPRTF</sequence>
<reference evidence="5 6" key="1">
    <citation type="submission" date="2020-02" db="EMBL/GenBank/DDBJ databases">
        <title>Comparative genomics of sulfur disproportionating microorganisms.</title>
        <authorList>
            <person name="Ward L.M."/>
            <person name="Bertran E."/>
            <person name="Johnston D.T."/>
        </authorList>
    </citation>
    <scope>NUCLEOTIDE SEQUENCE [LARGE SCALE GENOMIC DNA]</scope>
    <source>
        <strain evidence="5 6">DSM 3696</strain>
    </source>
</reference>
<dbReference type="AlphaFoldDB" id="A0A7K3NLK9"/>
<dbReference type="GO" id="GO:0005737">
    <property type="term" value="C:cytoplasm"/>
    <property type="evidence" value="ECO:0007669"/>
    <property type="project" value="TreeGrafter"/>
</dbReference>
<dbReference type="InterPro" id="IPR001623">
    <property type="entry name" value="DnaJ_domain"/>
</dbReference>
<dbReference type="FunFam" id="2.60.260.20:FF:000008">
    <property type="entry name" value="Curved DNA-binding protein"/>
    <property type="match status" value="1"/>
</dbReference>
<dbReference type="Gene3D" id="2.60.260.20">
    <property type="entry name" value="Urease metallochaperone UreE, N-terminal domain"/>
    <property type="match status" value="2"/>
</dbReference>
<dbReference type="EMBL" id="JAAGRQ010000035">
    <property type="protein sequence ID" value="NDY57071.1"/>
    <property type="molecule type" value="Genomic_DNA"/>
</dbReference>
<evidence type="ECO:0000259" key="4">
    <source>
        <dbReference type="PROSITE" id="PS50076"/>
    </source>
</evidence>
<dbReference type="PANTHER" id="PTHR43096">
    <property type="entry name" value="DNAJ HOMOLOG 1, MITOCHONDRIAL-RELATED"/>
    <property type="match status" value="1"/>
</dbReference>
<name>A0A7K3NLK9_9BACT</name>
<keyword evidence="1" id="KW-0963">Cytoplasm</keyword>
<dbReference type="InterPro" id="IPR036869">
    <property type="entry name" value="J_dom_sf"/>
</dbReference>
<dbReference type="GO" id="GO:0042026">
    <property type="term" value="P:protein refolding"/>
    <property type="evidence" value="ECO:0007669"/>
    <property type="project" value="TreeGrafter"/>
</dbReference>